<evidence type="ECO:0000256" key="1">
    <source>
        <dbReference type="ARBA" id="ARBA00005189"/>
    </source>
</evidence>
<keyword evidence="4" id="KW-1133">Transmembrane helix</keyword>
<keyword evidence="7" id="KW-1185">Reference proteome</keyword>
<evidence type="ECO:0000256" key="3">
    <source>
        <dbReference type="ARBA" id="ARBA00023315"/>
    </source>
</evidence>
<evidence type="ECO:0000259" key="5">
    <source>
        <dbReference type="SMART" id="SM00563"/>
    </source>
</evidence>
<feature type="domain" description="Phospholipid/glycerol acyltransferase" evidence="5">
    <location>
        <begin position="95"/>
        <end position="203"/>
    </location>
</feature>
<protein>
    <submittedName>
        <fullName evidence="6">1-acyl-sn-glycerol-3-phosphate acyltransferase</fullName>
    </submittedName>
</protein>
<dbReference type="CDD" id="cd07989">
    <property type="entry name" value="LPLAT_AGPAT-like"/>
    <property type="match status" value="1"/>
</dbReference>
<dbReference type="Proteomes" id="UP000194139">
    <property type="component" value="Chromosome"/>
</dbReference>
<dbReference type="RefSeq" id="WP_086072634.1">
    <property type="nucleotide sequence ID" value="NZ_CP021109.1"/>
</dbReference>
<accession>A0A1W6Z157</accession>
<dbReference type="Pfam" id="PF01553">
    <property type="entry name" value="Acyltransferase"/>
    <property type="match status" value="1"/>
</dbReference>
<proteinExistence type="predicted"/>
<keyword evidence="4" id="KW-0472">Membrane</keyword>
<keyword evidence="4" id="KW-0812">Transmembrane</keyword>
<feature type="transmembrane region" description="Helical" evidence="4">
    <location>
        <begin position="20"/>
        <end position="42"/>
    </location>
</feature>
<dbReference type="InterPro" id="IPR002123">
    <property type="entry name" value="Plipid/glycerol_acylTrfase"/>
</dbReference>
<comment type="pathway">
    <text evidence="1">Lipid metabolism.</text>
</comment>
<dbReference type="EMBL" id="CP021109">
    <property type="protein sequence ID" value="ARP87056.1"/>
    <property type="molecule type" value="Genomic_DNA"/>
</dbReference>
<evidence type="ECO:0000313" key="7">
    <source>
        <dbReference type="Proteomes" id="UP000194139"/>
    </source>
</evidence>
<dbReference type="GO" id="GO:0003841">
    <property type="term" value="F:1-acylglycerol-3-phosphate O-acyltransferase activity"/>
    <property type="evidence" value="ECO:0007669"/>
    <property type="project" value="TreeGrafter"/>
</dbReference>
<evidence type="ECO:0000256" key="2">
    <source>
        <dbReference type="ARBA" id="ARBA00022679"/>
    </source>
</evidence>
<dbReference type="SMART" id="SM00563">
    <property type="entry name" value="PlsC"/>
    <property type="match status" value="1"/>
</dbReference>
<name>A0A1W6Z157_9BORD</name>
<dbReference type="PANTHER" id="PTHR10434:SF66">
    <property type="entry name" value="PHOSPHOLIPID_GLYCEROL ACYLTRANSFERASE DOMAIN-CONTAINING PROTEIN"/>
    <property type="match status" value="1"/>
</dbReference>
<dbReference type="SUPFAM" id="SSF69593">
    <property type="entry name" value="Glycerol-3-phosphate (1)-acyltransferase"/>
    <property type="match status" value="1"/>
</dbReference>
<reference evidence="6 7" key="1">
    <citation type="submission" date="2017-05" db="EMBL/GenBank/DDBJ databases">
        <title>Complete and WGS of Bordetella genogroups.</title>
        <authorList>
            <person name="Spilker T."/>
            <person name="LiPuma J."/>
        </authorList>
    </citation>
    <scope>NUCLEOTIDE SEQUENCE [LARGE SCALE GENOMIC DNA]</scope>
    <source>
        <strain evidence="6 7">AU17164</strain>
    </source>
</reference>
<dbReference type="AlphaFoldDB" id="A0A1W6Z157"/>
<evidence type="ECO:0000313" key="6">
    <source>
        <dbReference type="EMBL" id="ARP87056.1"/>
    </source>
</evidence>
<organism evidence="6 7">
    <name type="scientific">Bordetella genomosp. 9</name>
    <dbReference type="NCBI Taxonomy" id="1416803"/>
    <lineage>
        <taxon>Bacteria</taxon>
        <taxon>Pseudomonadati</taxon>
        <taxon>Pseudomonadota</taxon>
        <taxon>Betaproteobacteria</taxon>
        <taxon>Burkholderiales</taxon>
        <taxon>Alcaligenaceae</taxon>
        <taxon>Bordetella</taxon>
    </lineage>
</organism>
<keyword evidence="3 6" id="KW-0012">Acyltransferase</keyword>
<keyword evidence="2 6" id="KW-0808">Transferase</keyword>
<sequence>MKTDALRAATPRQDAWILRLLATALAFGIFGLGAVLLRLVVFPAQRLFTRDRTHRRDRARAAITWTFHRFVRLLVRMGVLTYEFRGVEALGRPHQMIVANHPSLLDVVFLIAHVRNANCVVKHTLARNPFTAGPVRHAGYITNDESLDMLERAAQVLRDGETLIVFPEGTRTPAGGAPRFHRGACAIALRGARVVTPVVIRMNTRSLTKGEPWYRIPHRRMHYVLQAGPDIDPRQWNDRYPAPIAGRRMNDYLHDYFRTELEPDGTIGK</sequence>
<evidence type="ECO:0000256" key="4">
    <source>
        <dbReference type="SAM" id="Phobius"/>
    </source>
</evidence>
<gene>
    <name evidence="6" type="ORF">CAL13_13185</name>
</gene>
<dbReference type="PANTHER" id="PTHR10434">
    <property type="entry name" value="1-ACYL-SN-GLYCEROL-3-PHOSPHATE ACYLTRANSFERASE"/>
    <property type="match status" value="1"/>
</dbReference>
<dbReference type="GO" id="GO:0006654">
    <property type="term" value="P:phosphatidic acid biosynthetic process"/>
    <property type="evidence" value="ECO:0007669"/>
    <property type="project" value="TreeGrafter"/>
</dbReference>